<evidence type="ECO:0000256" key="2">
    <source>
        <dbReference type="ARBA" id="ARBA00022692"/>
    </source>
</evidence>
<dbReference type="InterPro" id="IPR039667">
    <property type="entry name" value="Dolichyldiphosphatase_PAP2"/>
</dbReference>
<feature type="transmembrane region" description="Helical" evidence="6">
    <location>
        <begin position="93"/>
        <end position="110"/>
    </location>
</feature>
<evidence type="ECO:0000256" key="6">
    <source>
        <dbReference type="SAM" id="Phobius"/>
    </source>
</evidence>
<feature type="transmembrane region" description="Helical" evidence="6">
    <location>
        <begin position="130"/>
        <end position="150"/>
    </location>
</feature>
<dbReference type="PANTHER" id="PTHR14969">
    <property type="entry name" value="SPHINGOSINE-1-PHOSPHATE PHOSPHOHYDROLASE"/>
    <property type="match status" value="1"/>
</dbReference>
<name>A0A0H2RMQ2_9AGAM</name>
<dbReference type="GO" id="GO:0042392">
    <property type="term" value="F:sphingosine-1-phosphate phosphatase activity"/>
    <property type="evidence" value="ECO:0007669"/>
    <property type="project" value="TreeGrafter"/>
</dbReference>
<evidence type="ECO:0000259" key="7">
    <source>
        <dbReference type="SMART" id="SM00014"/>
    </source>
</evidence>
<keyword evidence="2 6" id="KW-0812">Transmembrane</keyword>
<proteinExistence type="predicted"/>
<keyword evidence="5 6" id="KW-0472">Membrane</keyword>
<evidence type="ECO:0000256" key="4">
    <source>
        <dbReference type="ARBA" id="ARBA00022989"/>
    </source>
</evidence>
<comment type="subcellular location">
    <subcellularLocation>
        <location evidence="1">Membrane</location>
        <topology evidence="1">Multi-pass membrane protein</topology>
    </subcellularLocation>
</comment>
<organism evidence="8 9">
    <name type="scientific">Schizopora paradoxa</name>
    <dbReference type="NCBI Taxonomy" id="27342"/>
    <lineage>
        <taxon>Eukaryota</taxon>
        <taxon>Fungi</taxon>
        <taxon>Dikarya</taxon>
        <taxon>Basidiomycota</taxon>
        <taxon>Agaricomycotina</taxon>
        <taxon>Agaricomycetes</taxon>
        <taxon>Hymenochaetales</taxon>
        <taxon>Schizoporaceae</taxon>
        <taxon>Schizopora</taxon>
    </lineage>
</organism>
<dbReference type="AlphaFoldDB" id="A0A0H2RMQ2"/>
<dbReference type="PANTHER" id="PTHR14969:SF13">
    <property type="entry name" value="AT30094P"/>
    <property type="match status" value="1"/>
</dbReference>
<dbReference type="Proteomes" id="UP000053477">
    <property type="component" value="Unassembled WGS sequence"/>
</dbReference>
<evidence type="ECO:0000256" key="1">
    <source>
        <dbReference type="ARBA" id="ARBA00004141"/>
    </source>
</evidence>
<dbReference type="EMBL" id="KQ085963">
    <property type="protein sequence ID" value="KLO13235.1"/>
    <property type="molecule type" value="Genomic_DNA"/>
</dbReference>
<accession>A0A0H2RMQ2</accession>
<dbReference type="GO" id="GO:0016020">
    <property type="term" value="C:membrane"/>
    <property type="evidence" value="ECO:0007669"/>
    <property type="project" value="UniProtKB-SubCell"/>
</dbReference>
<dbReference type="InParanoid" id="A0A0H2RMQ2"/>
<keyword evidence="3" id="KW-0378">Hydrolase</keyword>
<dbReference type="Pfam" id="PF01569">
    <property type="entry name" value="PAP2"/>
    <property type="match status" value="1"/>
</dbReference>
<dbReference type="InterPro" id="IPR036938">
    <property type="entry name" value="PAP2/HPO_sf"/>
</dbReference>
<evidence type="ECO:0000313" key="9">
    <source>
        <dbReference type="Proteomes" id="UP000053477"/>
    </source>
</evidence>
<dbReference type="InterPro" id="IPR000326">
    <property type="entry name" value="PAP2/HPO"/>
</dbReference>
<evidence type="ECO:0000313" key="8">
    <source>
        <dbReference type="EMBL" id="KLO13235.1"/>
    </source>
</evidence>
<gene>
    <name evidence="8" type="ORF">SCHPADRAFT_874438</name>
</gene>
<evidence type="ECO:0000256" key="3">
    <source>
        <dbReference type="ARBA" id="ARBA00022801"/>
    </source>
</evidence>
<dbReference type="SMART" id="SM00014">
    <property type="entry name" value="acidPPc"/>
    <property type="match status" value="1"/>
</dbReference>
<evidence type="ECO:0000256" key="5">
    <source>
        <dbReference type="ARBA" id="ARBA00023136"/>
    </source>
</evidence>
<dbReference type="STRING" id="27342.A0A0H2RMQ2"/>
<sequence length="237" mass="27246">MGRDVAPAALELTHVLYDANSNTSFVLALVTLSPILLMASYAALAVTTRDILIINMWAGQVACEALNWIIKRMVKEERPAHTVGKGYGFPSSHSQYMTYFATFLILHLYFRHRFVSTGSWIVDKLWRLTLYLALISWAGSVCYSRLFLTYHTPKQIMWGAGVGACFGILHYTITELVPARFPQSTLGRLRRALLLHPLATFVRLKDGWAVWEDGGREQEWQAWRRRWEQQEPNLKRE</sequence>
<feature type="transmembrane region" description="Helical" evidence="6">
    <location>
        <begin position="25"/>
        <end position="44"/>
    </location>
</feature>
<keyword evidence="9" id="KW-1185">Reference proteome</keyword>
<dbReference type="UniPathway" id="UPA00378"/>
<dbReference type="CDD" id="cd03382">
    <property type="entry name" value="PAP2_dolichyldiphosphatase"/>
    <property type="match status" value="1"/>
</dbReference>
<reference evidence="8 9" key="1">
    <citation type="submission" date="2015-04" db="EMBL/GenBank/DDBJ databases">
        <title>Complete genome sequence of Schizopora paradoxa KUC8140, a cosmopolitan wood degrader in East Asia.</title>
        <authorList>
            <consortium name="DOE Joint Genome Institute"/>
            <person name="Min B."/>
            <person name="Park H."/>
            <person name="Jang Y."/>
            <person name="Kim J.-J."/>
            <person name="Kim K.H."/>
            <person name="Pangilinan J."/>
            <person name="Lipzen A."/>
            <person name="Riley R."/>
            <person name="Grigoriev I.V."/>
            <person name="Spatafora J.W."/>
            <person name="Choi I.-G."/>
        </authorList>
    </citation>
    <scope>NUCLEOTIDE SEQUENCE [LARGE SCALE GENOMIC DNA]</scope>
    <source>
        <strain evidence="8 9">KUC8140</strain>
    </source>
</reference>
<feature type="domain" description="Phosphatidic acid phosphatase type 2/haloperoxidase" evidence="7">
    <location>
        <begin position="51"/>
        <end position="171"/>
    </location>
</feature>
<dbReference type="OrthoDB" id="302705at2759"/>
<dbReference type="SUPFAM" id="SSF48317">
    <property type="entry name" value="Acid phosphatase/Vanadium-dependent haloperoxidase"/>
    <property type="match status" value="1"/>
</dbReference>
<protein>
    <submittedName>
        <fullName evidence="8">PAP2-domain-containing protein</fullName>
    </submittedName>
</protein>
<dbReference type="Gene3D" id="1.20.144.10">
    <property type="entry name" value="Phosphatidic acid phosphatase type 2/haloperoxidase"/>
    <property type="match status" value="1"/>
</dbReference>
<keyword evidence="4 6" id="KW-1133">Transmembrane helix</keyword>